<reference evidence="3" key="1">
    <citation type="journal article" date="2019" name="Int. J. Syst. Evol. Microbiol.">
        <title>The Global Catalogue of Microorganisms (GCM) 10K type strain sequencing project: providing services to taxonomists for standard genome sequencing and annotation.</title>
        <authorList>
            <consortium name="The Broad Institute Genomics Platform"/>
            <consortium name="The Broad Institute Genome Sequencing Center for Infectious Disease"/>
            <person name="Wu L."/>
            <person name="Ma J."/>
        </authorList>
    </citation>
    <scope>NUCLEOTIDE SEQUENCE [LARGE SCALE GENOMIC DNA]</scope>
    <source>
        <strain evidence="3">JCM 14330</strain>
    </source>
</reference>
<sequence>MAAPSKDNKTVAIPSDTGANLLRAKLATSAKPTSFSLERCGRWNPESGYDRRKAR</sequence>
<evidence type="ECO:0000256" key="1">
    <source>
        <dbReference type="SAM" id="MobiDB-lite"/>
    </source>
</evidence>
<name>A0ABP3LNP9_9BURK</name>
<feature type="region of interest" description="Disordered" evidence="1">
    <location>
        <begin position="34"/>
        <end position="55"/>
    </location>
</feature>
<evidence type="ECO:0000313" key="3">
    <source>
        <dbReference type="Proteomes" id="UP001501706"/>
    </source>
</evidence>
<gene>
    <name evidence="2" type="ORF">GCM10009097_17660</name>
</gene>
<proteinExistence type="predicted"/>
<comment type="caution">
    <text evidence="2">The sequence shown here is derived from an EMBL/GenBank/DDBJ whole genome shotgun (WGS) entry which is preliminary data.</text>
</comment>
<evidence type="ECO:0000313" key="2">
    <source>
        <dbReference type="EMBL" id="GAA0501467.1"/>
    </source>
</evidence>
<dbReference type="EMBL" id="BAAAEN010000005">
    <property type="protein sequence ID" value="GAA0501467.1"/>
    <property type="molecule type" value="Genomic_DNA"/>
</dbReference>
<accession>A0ABP3LNP9</accession>
<dbReference type="Proteomes" id="UP001501706">
    <property type="component" value="Unassembled WGS sequence"/>
</dbReference>
<protein>
    <submittedName>
        <fullName evidence="2">Uncharacterized protein</fullName>
    </submittedName>
</protein>
<keyword evidence="3" id="KW-1185">Reference proteome</keyword>
<organism evidence="2 3">
    <name type="scientific">Pigmentiphaga daeguensis</name>
    <dbReference type="NCBI Taxonomy" id="414049"/>
    <lineage>
        <taxon>Bacteria</taxon>
        <taxon>Pseudomonadati</taxon>
        <taxon>Pseudomonadota</taxon>
        <taxon>Betaproteobacteria</taxon>
        <taxon>Burkholderiales</taxon>
        <taxon>Alcaligenaceae</taxon>
        <taxon>Pigmentiphaga</taxon>
    </lineage>
</organism>